<dbReference type="EMBL" id="JBIBDZ010000004">
    <property type="protein sequence ID" value="MFF5920233.1"/>
    <property type="molecule type" value="Genomic_DNA"/>
</dbReference>
<reference evidence="2 3" key="1">
    <citation type="submission" date="2024-10" db="EMBL/GenBank/DDBJ databases">
        <title>The Natural Products Discovery Center: Release of the First 8490 Sequenced Strains for Exploring Actinobacteria Biosynthetic Diversity.</title>
        <authorList>
            <person name="Kalkreuter E."/>
            <person name="Kautsar S.A."/>
            <person name="Yang D."/>
            <person name="Bader C.D."/>
            <person name="Teijaro C.N."/>
            <person name="Fluegel L."/>
            <person name="Davis C.M."/>
            <person name="Simpson J.R."/>
            <person name="Lauterbach L."/>
            <person name="Steele A.D."/>
            <person name="Gui C."/>
            <person name="Meng S."/>
            <person name="Li G."/>
            <person name="Viehrig K."/>
            <person name="Ye F."/>
            <person name="Su P."/>
            <person name="Kiefer A.F."/>
            <person name="Nichols A."/>
            <person name="Cepeda A.J."/>
            <person name="Yan W."/>
            <person name="Fan B."/>
            <person name="Jiang Y."/>
            <person name="Adhikari A."/>
            <person name="Zheng C.-J."/>
            <person name="Schuster L."/>
            <person name="Cowan T.M."/>
            <person name="Smanski M.J."/>
            <person name="Chevrette M.G."/>
            <person name="De Carvalho L.P.S."/>
            <person name="Shen B."/>
        </authorList>
    </citation>
    <scope>NUCLEOTIDE SEQUENCE [LARGE SCALE GENOMIC DNA]</scope>
    <source>
        <strain evidence="2 3">NPDC012605</strain>
    </source>
</reference>
<proteinExistence type="predicted"/>
<protein>
    <submittedName>
        <fullName evidence="2">Uncharacterized protein</fullName>
    </submittedName>
</protein>
<name>A0ABW6XRW8_9ACTN</name>
<feature type="compositionally biased region" description="Basic and acidic residues" evidence="1">
    <location>
        <begin position="192"/>
        <end position="204"/>
    </location>
</feature>
<feature type="compositionally biased region" description="Basic residues" evidence="1">
    <location>
        <begin position="205"/>
        <end position="227"/>
    </location>
</feature>
<organism evidence="2 3">
    <name type="scientific">Streptomyces flavochromogenes</name>
    <dbReference type="NCBI Taxonomy" id="68199"/>
    <lineage>
        <taxon>Bacteria</taxon>
        <taxon>Bacillati</taxon>
        <taxon>Actinomycetota</taxon>
        <taxon>Actinomycetes</taxon>
        <taxon>Kitasatosporales</taxon>
        <taxon>Streptomycetaceae</taxon>
        <taxon>Streptomyces</taxon>
    </lineage>
</organism>
<dbReference type="Proteomes" id="UP001602370">
    <property type="component" value="Unassembled WGS sequence"/>
</dbReference>
<feature type="region of interest" description="Disordered" evidence="1">
    <location>
        <begin position="180"/>
        <end position="250"/>
    </location>
</feature>
<evidence type="ECO:0000313" key="3">
    <source>
        <dbReference type="Proteomes" id="UP001602370"/>
    </source>
</evidence>
<evidence type="ECO:0000256" key="1">
    <source>
        <dbReference type="SAM" id="MobiDB-lite"/>
    </source>
</evidence>
<sequence>MSSDEARMVDAATYEYAKDASAAAEDGSEMTAGSERTARGRKAVAPVLAIGVLVVGAHLWSNSNLFADDEVCGGLVSTDSAATVFPSSGRVSDRDGLHERAGDRLAFTCVVESSSFLPGADTEHMRVSASRERGDFPFADDGRWPNPAGTSFFSGGSTGAVGRDHGWVLLPGACTTNDGPAIVEGYAPEGSDPPRARPVPDRRGQPGRRTGRLSRRRAPRHSPHPHRVPGLTTGREERGVRSRRSRVPRT</sequence>
<keyword evidence="3" id="KW-1185">Reference proteome</keyword>
<dbReference type="RefSeq" id="WP_388307872.1">
    <property type="nucleotide sequence ID" value="NZ_JBIBDZ010000004.1"/>
</dbReference>
<accession>A0ABW6XRW8</accession>
<evidence type="ECO:0000313" key="2">
    <source>
        <dbReference type="EMBL" id="MFF5920233.1"/>
    </source>
</evidence>
<gene>
    <name evidence="2" type="ORF">ACFY8C_18115</name>
</gene>
<comment type="caution">
    <text evidence="2">The sequence shown here is derived from an EMBL/GenBank/DDBJ whole genome shotgun (WGS) entry which is preliminary data.</text>
</comment>
<feature type="compositionally biased region" description="Basic residues" evidence="1">
    <location>
        <begin position="241"/>
        <end position="250"/>
    </location>
</feature>